<accession>A0ACC1TDM3</accession>
<gene>
    <name evidence="1" type="ORF">NM688_g771</name>
</gene>
<dbReference type="Proteomes" id="UP001148662">
    <property type="component" value="Unassembled WGS sequence"/>
</dbReference>
<reference evidence="1" key="1">
    <citation type="submission" date="2022-07" db="EMBL/GenBank/DDBJ databases">
        <title>Genome Sequence of Phlebia brevispora.</title>
        <authorList>
            <person name="Buettner E."/>
        </authorList>
    </citation>
    <scope>NUCLEOTIDE SEQUENCE</scope>
    <source>
        <strain evidence="1">MPL23</strain>
    </source>
</reference>
<sequence>MAAREKHISKLCGDDKTTYQRACELLKQVDLACRQGSGHSIPADCKTSVAPICALIASEQLNNTLVKERDARTAACVVEKTFYQALHIIRTALDDLYRKQRLQRRKHFYSKIMKDFNVARGDVLGSQMEHAEQELVQSGELKSKRRNKKQYEEEEDVIRVSVFFWVCTKCGKALNMKKRNISAQALSQRYNVEVRDIDDISKMLDNLCREVGEGIAEVIRKLEATKSGGTSAPPSPTKPRQPSASSPAKAHKSSPTKLTSPIKSAMRGKNHASPAKPRTPTQKRNIAFLDFDTEPDETPSKPHKKRRLVDATPRDEADGFAAFHEALTTPRKPAVPAIPRHPAASPSHVTPNGYESSAASDGGIEVEEDEDAEAEPIQSEDGLQSDHQMSEMEVESYVETLVPLNDTDEEPAAELEPQAAVTGIELLPQTPRRKDRLVQFPSTPRTLRQEPITPIRTSVHKGSPLKATPTSRRKSKTPTARLPSGEEGQVEEPMPRRRCRPILLSHRQWTAHDSQVEKQTQLAEGWKTKLVEQYGYPPALDKLRLLAIQA</sequence>
<comment type="caution">
    <text evidence="1">The sequence shown here is derived from an EMBL/GenBank/DDBJ whole genome shotgun (WGS) entry which is preliminary data.</text>
</comment>
<protein>
    <submittedName>
        <fullName evidence="1">Uncharacterized protein</fullName>
    </submittedName>
</protein>
<organism evidence="1 2">
    <name type="scientific">Phlebia brevispora</name>
    <dbReference type="NCBI Taxonomy" id="194682"/>
    <lineage>
        <taxon>Eukaryota</taxon>
        <taxon>Fungi</taxon>
        <taxon>Dikarya</taxon>
        <taxon>Basidiomycota</taxon>
        <taxon>Agaricomycotina</taxon>
        <taxon>Agaricomycetes</taxon>
        <taxon>Polyporales</taxon>
        <taxon>Meruliaceae</taxon>
        <taxon>Phlebia</taxon>
    </lineage>
</organism>
<dbReference type="EMBL" id="JANHOG010000072">
    <property type="protein sequence ID" value="KAJ3558687.1"/>
    <property type="molecule type" value="Genomic_DNA"/>
</dbReference>
<name>A0ACC1TDM3_9APHY</name>
<keyword evidence="2" id="KW-1185">Reference proteome</keyword>
<proteinExistence type="predicted"/>
<evidence type="ECO:0000313" key="1">
    <source>
        <dbReference type="EMBL" id="KAJ3558687.1"/>
    </source>
</evidence>
<evidence type="ECO:0000313" key="2">
    <source>
        <dbReference type="Proteomes" id="UP001148662"/>
    </source>
</evidence>